<dbReference type="Gene3D" id="2.60.40.10">
    <property type="entry name" value="Immunoglobulins"/>
    <property type="match status" value="2"/>
</dbReference>
<dbReference type="SMART" id="SM00408">
    <property type="entry name" value="IGc2"/>
    <property type="match status" value="2"/>
</dbReference>
<sequence>MKEEGCLFVKSLTGWLAPGMLCPDEGRGGGRLGGGFGAAQLVVQRLGLSIAAAFPFALCNMLSLLPVVLVLLLSLFSGRLKGNGTSEYLGTAKQTQPFFDPNTPLNVSAQIGKSAYLSCIVHNVGNMSVSWVRHRDIHILTVGAYTYTSDQRFMSLHKRETNEWTLQIKWVQKRDAGMYECQVSSIPVMSMFVHLAVVVPCAVIQGRSDVHIEYGSTINLTCSINYATESPAYIFWYHHDKSGKVAVVNYDSDRGGISVITVKAEVSTSHLVIRGAREADAGKYYCSPSNADVAFVHVHVHSSKSPSAIQTSVGTLGNRPLLTVLTMVLVTVST</sequence>
<organism evidence="3 4">
    <name type="scientific">Nesidiocoris tenuis</name>
    <dbReference type="NCBI Taxonomy" id="355587"/>
    <lineage>
        <taxon>Eukaryota</taxon>
        <taxon>Metazoa</taxon>
        <taxon>Ecdysozoa</taxon>
        <taxon>Arthropoda</taxon>
        <taxon>Hexapoda</taxon>
        <taxon>Insecta</taxon>
        <taxon>Pterygota</taxon>
        <taxon>Neoptera</taxon>
        <taxon>Paraneoptera</taxon>
        <taxon>Hemiptera</taxon>
        <taxon>Heteroptera</taxon>
        <taxon>Panheteroptera</taxon>
        <taxon>Cimicomorpha</taxon>
        <taxon>Miridae</taxon>
        <taxon>Dicyphina</taxon>
        <taxon>Nesidiocoris</taxon>
    </lineage>
</organism>
<dbReference type="InterPro" id="IPR013098">
    <property type="entry name" value="Ig_I-set"/>
</dbReference>
<gene>
    <name evidence="3" type="ORF">NTJ_04045</name>
</gene>
<dbReference type="EMBL" id="AP028910">
    <property type="protein sequence ID" value="BES91236.1"/>
    <property type="molecule type" value="Genomic_DNA"/>
</dbReference>
<keyword evidence="1" id="KW-0812">Transmembrane</keyword>
<dbReference type="Pfam" id="PF13927">
    <property type="entry name" value="Ig_3"/>
    <property type="match status" value="1"/>
</dbReference>
<dbReference type="PANTHER" id="PTHR23279">
    <property type="entry name" value="DEFECTIVE PROBOSCIS EXTENSION RESPONSE DPR -RELATED"/>
    <property type="match status" value="1"/>
</dbReference>
<dbReference type="SMART" id="SM00409">
    <property type="entry name" value="IG"/>
    <property type="match status" value="2"/>
</dbReference>
<dbReference type="SMART" id="SM00406">
    <property type="entry name" value="IGv"/>
    <property type="match status" value="2"/>
</dbReference>
<keyword evidence="1" id="KW-0472">Membrane</keyword>
<dbReference type="Pfam" id="PF07679">
    <property type="entry name" value="I-set"/>
    <property type="match status" value="1"/>
</dbReference>
<dbReference type="InterPro" id="IPR037448">
    <property type="entry name" value="Zig-8"/>
</dbReference>
<keyword evidence="1" id="KW-1133">Transmembrane helix</keyword>
<dbReference type="PROSITE" id="PS50835">
    <property type="entry name" value="IG_LIKE"/>
    <property type="match status" value="2"/>
</dbReference>
<dbReference type="SUPFAM" id="SSF48726">
    <property type="entry name" value="Immunoglobulin"/>
    <property type="match status" value="2"/>
</dbReference>
<dbReference type="InterPro" id="IPR003599">
    <property type="entry name" value="Ig_sub"/>
</dbReference>
<dbReference type="InterPro" id="IPR007110">
    <property type="entry name" value="Ig-like_dom"/>
</dbReference>
<dbReference type="InterPro" id="IPR013106">
    <property type="entry name" value="Ig_V-set"/>
</dbReference>
<proteinExistence type="predicted"/>
<dbReference type="InterPro" id="IPR003598">
    <property type="entry name" value="Ig_sub2"/>
</dbReference>
<evidence type="ECO:0000313" key="4">
    <source>
        <dbReference type="Proteomes" id="UP001307889"/>
    </source>
</evidence>
<reference evidence="3 4" key="1">
    <citation type="submission" date="2023-09" db="EMBL/GenBank/DDBJ databases">
        <title>Nesidiocoris tenuis whole genome shotgun sequence.</title>
        <authorList>
            <person name="Shibata T."/>
            <person name="Shimoda M."/>
            <person name="Kobayashi T."/>
            <person name="Uehara T."/>
        </authorList>
    </citation>
    <scope>NUCLEOTIDE SEQUENCE [LARGE SCALE GENOMIC DNA]</scope>
    <source>
        <strain evidence="3 4">Japan</strain>
    </source>
</reference>
<feature type="domain" description="Ig-like" evidence="2">
    <location>
        <begin position="97"/>
        <end position="185"/>
    </location>
</feature>
<dbReference type="Proteomes" id="UP001307889">
    <property type="component" value="Chromosome 2"/>
</dbReference>
<name>A0ABN7AG31_9HEMI</name>
<keyword evidence="4" id="KW-1185">Reference proteome</keyword>
<feature type="transmembrane region" description="Helical" evidence="1">
    <location>
        <begin position="50"/>
        <end position="76"/>
    </location>
</feature>
<evidence type="ECO:0000259" key="2">
    <source>
        <dbReference type="PROSITE" id="PS50835"/>
    </source>
</evidence>
<evidence type="ECO:0000256" key="1">
    <source>
        <dbReference type="SAM" id="Phobius"/>
    </source>
</evidence>
<accession>A0ABN7AG31</accession>
<protein>
    <submittedName>
        <fullName evidence="3">Immunoglobulin V-set domain</fullName>
    </submittedName>
</protein>
<feature type="domain" description="Ig-like" evidence="2">
    <location>
        <begin position="200"/>
        <end position="297"/>
    </location>
</feature>
<evidence type="ECO:0000313" key="3">
    <source>
        <dbReference type="EMBL" id="BES91236.1"/>
    </source>
</evidence>
<dbReference type="PANTHER" id="PTHR23279:SF46">
    <property type="entry name" value="DEFECTIVE PROBOSCIS EXTENSION RESPONSE 10, ISOFORM A-RELATED"/>
    <property type="match status" value="1"/>
</dbReference>
<dbReference type="InterPro" id="IPR036179">
    <property type="entry name" value="Ig-like_dom_sf"/>
</dbReference>
<dbReference type="InterPro" id="IPR013783">
    <property type="entry name" value="Ig-like_fold"/>
</dbReference>